<evidence type="ECO:0000313" key="4">
    <source>
        <dbReference type="Proteomes" id="UP000308199"/>
    </source>
</evidence>
<evidence type="ECO:0000313" key="3">
    <source>
        <dbReference type="EMBL" id="THH07132.1"/>
    </source>
</evidence>
<dbReference type="Pfam" id="PF00596">
    <property type="entry name" value="Aldolase_II"/>
    <property type="match status" value="1"/>
</dbReference>
<dbReference type="AlphaFoldDB" id="A0A4S4L6K0"/>
<dbReference type="SUPFAM" id="SSF53639">
    <property type="entry name" value="AraD/HMP-PK domain-like"/>
    <property type="match status" value="1"/>
</dbReference>
<dbReference type="PANTHER" id="PTHR10672">
    <property type="entry name" value="ADDUCIN"/>
    <property type="match status" value="1"/>
</dbReference>
<feature type="domain" description="Class II aldolase/adducin N-terminal" evidence="2">
    <location>
        <begin position="42"/>
        <end position="212"/>
    </location>
</feature>
<dbReference type="SMART" id="SM01007">
    <property type="entry name" value="Aldolase_II"/>
    <property type="match status" value="1"/>
</dbReference>
<accession>A0A4S4L6K0</accession>
<dbReference type="InterPro" id="IPR051017">
    <property type="entry name" value="Aldolase-II_Adducin_sf"/>
</dbReference>
<dbReference type="Gene3D" id="3.40.225.10">
    <property type="entry name" value="Class II aldolase/adducin N-terminal domain"/>
    <property type="match status" value="1"/>
</dbReference>
<feature type="region of interest" description="Disordered" evidence="1">
    <location>
        <begin position="1"/>
        <end position="24"/>
    </location>
</feature>
<dbReference type="PANTHER" id="PTHR10672:SF39">
    <property type="entry name" value="CLASS II ALDOLASE_ADDUCIN N-TERMINAL DOMAIN-CONTAINING PROTEIN"/>
    <property type="match status" value="1"/>
</dbReference>
<proteinExistence type="predicted"/>
<protein>
    <recommendedName>
        <fullName evidence="2">Class II aldolase/adducin N-terminal domain-containing protein</fullName>
    </recommendedName>
</protein>
<dbReference type="GO" id="GO:0005856">
    <property type="term" value="C:cytoskeleton"/>
    <property type="evidence" value="ECO:0007669"/>
    <property type="project" value="TreeGrafter"/>
</dbReference>
<dbReference type="InterPro" id="IPR036409">
    <property type="entry name" value="Aldolase_II/adducin_N_sf"/>
</dbReference>
<evidence type="ECO:0000256" key="1">
    <source>
        <dbReference type="SAM" id="MobiDB-lite"/>
    </source>
</evidence>
<comment type="caution">
    <text evidence="3">The sequence shown here is derived from an EMBL/GenBank/DDBJ whole genome shotgun (WGS) entry which is preliminary data.</text>
</comment>
<dbReference type="Proteomes" id="UP000308199">
    <property type="component" value="Unassembled WGS sequence"/>
</dbReference>
<dbReference type="NCBIfam" id="NF004855">
    <property type="entry name" value="PRK06208.1"/>
    <property type="match status" value="1"/>
</dbReference>
<reference evidence="3 4" key="1">
    <citation type="submission" date="2019-02" db="EMBL/GenBank/DDBJ databases">
        <title>Genome sequencing of the rare red list fungi Phellinidium pouzarii.</title>
        <authorList>
            <person name="Buettner E."/>
            <person name="Kellner H."/>
        </authorList>
    </citation>
    <scope>NUCLEOTIDE SEQUENCE [LARGE SCALE GENOMIC DNA]</scope>
    <source>
        <strain evidence="3 4">DSM 108285</strain>
    </source>
</reference>
<organism evidence="3 4">
    <name type="scientific">Phellinidium pouzarii</name>
    <dbReference type="NCBI Taxonomy" id="167371"/>
    <lineage>
        <taxon>Eukaryota</taxon>
        <taxon>Fungi</taxon>
        <taxon>Dikarya</taxon>
        <taxon>Basidiomycota</taxon>
        <taxon>Agaricomycotina</taxon>
        <taxon>Agaricomycetes</taxon>
        <taxon>Hymenochaetales</taxon>
        <taxon>Hymenochaetaceae</taxon>
        <taxon>Phellinidium</taxon>
    </lineage>
</organism>
<name>A0A4S4L6K0_9AGAM</name>
<keyword evidence="4" id="KW-1185">Reference proteome</keyword>
<dbReference type="FunFam" id="3.40.225.10:FF:000009">
    <property type="entry name" value="Class II aldolase/adducin N-terminal"/>
    <property type="match status" value="1"/>
</dbReference>
<dbReference type="InterPro" id="IPR001303">
    <property type="entry name" value="Aldolase_II/adducin_N"/>
</dbReference>
<evidence type="ECO:0000259" key="2">
    <source>
        <dbReference type="SMART" id="SM01007"/>
    </source>
</evidence>
<gene>
    <name evidence="3" type="ORF">EW145_g3592</name>
</gene>
<dbReference type="OrthoDB" id="3238794at2759"/>
<sequence length="266" mass="29415">MSSSIRPLDESTKPNVSENSRKNFPRPPVFDNKFYEREFLKFRLAQAFRIFGHLGFDEGVAGHITVRGLHFSLIQPSDLILVDHEGNILDESGPMRLLNTAAFEIHSAIHAARPDVLCAAHSHTIYGRAFSALGRELDIITQDACAFYKDHSVYMQFNGAVLAKEESSRIAAALGNNKVIILQNHGLLVATSSIESTVHYFSSLEKCCHVQLTTDAVAGRTRVPKITIGDKEAVGTYQAVGAGGWFSGRTQFQALEAREGKFFEFK</sequence>
<dbReference type="GO" id="GO:0051015">
    <property type="term" value="F:actin filament binding"/>
    <property type="evidence" value="ECO:0007669"/>
    <property type="project" value="TreeGrafter"/>
</dbReference>
<dbReference type="EMBL" id="SGPK01000158">
    <property type="protein sequence ID" value="THH07132.1"/>
    <property type="molecule type" value="Genomic_DNA"/>
</dbReference>